<reference evidence="3" key="1">
    <citation type="submission" date="2023-01" db="EMBL/GenBank/DDBJ databases">
        <title>The diversity of Class Acidimicrobiia in South China Sea sediment environments and the proposal of Iamia marina sp. nov., a novel species of the genus Iamia.</title>
        <authorList>
            <person name="He Y."/>
            <person name="Tian X."/>
        </authorList>
    </citation>
    <scope>NUCLEOTIDE SEQUENCE</scope>
    <source>
        <strain evidence="3">DSM 19957</strain>
    </source>
</reference>
<dbReference type="Pfam" id="PF13196">
    <property type="entry name" value="DUF4012"/>
    <property type="match status" value="1"/>
</dbReference>
<evidence type="ECO:0000313" key="4">
    <source>
        <dbReference type="Proteomes" id="UP001216390"/>
    </source>
</evidence>
<evidence type="ECO:0000256" key="1">
    <source>
        <dbReference type="SAM" id="MobiDB-lite"/>
    </source>
</evidence>
<proteinExistence type="predicted"/>
<evidence type="ECO:0000313" key="3">
    <source>
        <dbReference type="EMBL" id="WCO67459.1"/>
    </source>
</evidence>
<dbReference type="PROSITE" id="PS51257">
    <property type="entry name" value="PROKAR_LIPOPROTEIN"/>
    <property type="match status" value="1"/>
</dbReference>
<dbReference type="InterPro" id="IPR025101">
    <property type="entry name" value="DUF4012"/>
</dbReference>
<keyword evidence="2" id="KW-0812">Transmembrane</keyword>
<feature type="transmembrane region" description="Helical" evidence="2">
    <location>
        <begin position="120"/>
        <end position="138"/>
    </location>
</feature>
<protein>
    <submittedName>
        <fullName evidence="3">DUF4012 domain-containing protein</fullName>
    </submittedName>
</protein>
<sequence length="803" mass="82221">MRGAAAPPRWSEGTTLAVGAVAALAAFGAGVAGCAPTGLHGTDVTLTALLAAALVGLGARARPLPLAVAAAVALVAGGDLALRGVALAALLGAGALAWAGRARRPGAGDAADGAARSAPAWAPLVGAVVAGAAVQVLLRIPLEEPVRLSAVVAAAGMAPVAVSGWRGLTSTGHRWARRGLLVGLVATLVVAAAGGVAVLLSASALRDGVDRTEAGLDAVREGETEQAGADLRAAGDRFGAAEDASGAWWAEPARHLPLVAPQLAAVDAMAEGGAETAALAADGADQIDDEDLQLVDGRIDPEAVAALAPVLEDVAAGTAALRARLDGALPAEVWQAAPVADGVDRFRTRLAEAEGSARTGALAAELGPELLGADGEARYLVAFVTPAEARGTGFLGSYGVLTVDDGEVDLTTVGRNKDLDAAGDDDREISGPPDYLERYSRFEPESTWENVTFTPDGPTAAQVMAELYPQSGGEEVDGVLRIDPAGIARLLRVTGPVEVEGLPYPLDATNVEQFLLVEQYRLYPDRDERVDVLGDVAAAVFDALTEQEVAPAALARALGPAVRGGDVTLWLRSEEGERLVERLGLSGAVPPVVDDGFGVVTQNAAGNKVDTYLQRTIRYEAEVDAASGRVRATAEIGLVNTAPTSGEPPYIIGNLVDAPAGTNRMYLSAYSPLELVSAEVDGEPVTLEEGVELGRNVWSAFLDVPAGGTANVTLELEGEADLSDGRYRFDWLPQVMARPDRVSVAVTATGGRLEDPETDARGPDGAALEATTGEDGAARVEVPAVRGPFWLEAEVRREASGSG</sequence>
<accession>A0AAE9Y6A5</accession>
<feature type="region of interest" description="Disordered" evidence="1">
    <location>
        <begin position="750"/>
        <end position="776"/>
    </location>
</feature>
<keyword evidence="2" id="KW-0472">Membrane</keyword>
<keyword evidence="2" id="KW-1133">Transmembrane helix</keyword>
<feature type="transmembrane region" description="Helical" evidence="2">
    <location>
        <begin position="180"/>
        <end position="202"/>
    </location>
</feature>
<dbReference type="EMBL" id="CP116942">
    <property type="protein sequence ID" value="WCO67459.1"/>
    <property type="molecule type" value="Genomic_DNA"/>
</dbReference>
<dbReference type="Proteomes" id="UP001216390">
    <property type="component" value="Chromosome"/>
</dbReference>
<organism evidence="3 4">
    <name type="scientific">Iamia majanohamensis</name>
    <dbReference type="NCBI Taxonomy" id="467976"/>
    <lineage>
        <taxon>Bacteria</taxon>
        <taxon>Bacillati</taxon>
        <taxon>Actinomycetota</taxon>
        <taxon>Acidimicrobiia</taxon>
        <taxon>Acidimicrobiales</taxon>
        <taxon>Iamiaceae</taxon>
        <taxon>Iamia</taxon>
    </lineage>
</organism>
<gene>
    <name evidence="3" type="ORF">PO878_01840</name>
</gene>
<feature type="transmembrane region" description="Helical" evidence="2">
    <location>
        <begin position="150"/>
        <end position="168"/>
    </location>
</feature>
<name>A0AAE9Y6A5_9ACTN</name>
<dbReference type="RefSeq" id="WP_272736980.1">
    <property type="nucleotide sequence ID" value="NZ_CP116942.1"/>
</dbReference>
<dbReference type="AlphaFoldDB" id="A0AAE9Y6A5"/>
<keyword evidence="4" id="KW-1185">Reference proteome</keyword>
<feature type="transmembrane region" description="Helical" evidence="2">
    <location>
        <begin position="68"/>
        <end position="100"/>
    </location>
</feature>
<feature type="compositionally biased region" description="Basic and acidic residues" evidence="1">
    <location>
        <begin position="752"/>
        <end position="762"/>
    </location>
</feature>
<dbReference type="KEGG" id="ima:PO878_01840"/>
<evidence type="ECO:0000256" key="2">
    <source>
        <dbReference type="SAM" id="Phobius"/>
    </source>
</evidence>